<dbReference type="Proteomes" id="UP000824211">
    <property type="component" value="Unassembled WGS sequence"/>
</dbReference>
<evidence type="ECO:0000259" key="7">
    <source>
        <dbReference type="Pfam" id="PF01171"/>
    </source>
</evidence>
<dbReference type="HAMAP" id="MF_01161">
    <property type="entry name" value="tRNA_Ile_lys_synt"/>
    <property type="match status" value="1"/>
</dbReference>
<dbReference type="NCBIfam" id="TIGR02432">
    <property type="entry name" value="lysidine_TilS_N"/>
    <property type="match status" value="1"/>
</dbReference>
<dbReference type="Pfam" id="PF01171">
    <property type="entry name" value="ATP_bind_3"/>
    <property type="match status" value="1"/>
</dbReference>
<comment type="caution">
    <text evidence="8">The sequence shown here is derived from an EMBL/GenBank/DDBJ whole genome shotgun (WGS) entry which is preliminary data.</text>
</comment>
<name>A0A9D2MDH0_9FIRM</name>
<evidence type="ECO:0000256" key="2">
    <source>
        <dbReference type="ARBA" id="ARBA00022598"/>
    </source>
</evidence>
<keyword evidence="4" id="KW-0547">Nucleotide-binding</keyword>
<dbReference type="InterPro" id="IPR012094">
    <property type="entry name" value="tRNA_Ile_lys_synt"/>
</dbReference>
<dbReference type="EMBL" id="DWXX01000008">
    <property type="protein sequence ID" value="HJB58118.1"/>
    <property type="molecule type" value="Genomic_DNA"/>
</dbReference>
<dbReference type="GO" id="GO:0032267">
    <property type="term" value="F:tRNA(Ile)-lysidine synthase activity"/>
    <property type="evidence" value="ECO:0007669"/>
    <property type="project" value="UniProtKB-EC"/>
</dbReference>
<dbReference type="EC" id="6.3.4.19" evidence="1"/>
<evidence type="ECO:0000256" key="5">
    <source>
        <dbReference type="ARBA" id="ARBA00022840"/>
    </source>
</evidence>
<comment type="catalytic activity">
    <reaction evidence="6">
        <text>cytidine(34) in tRNA(Ile2) + L-lysine + ATP = lysidine(34) in tRNA(Ile2) + AMP + diphosphate + H(+)</text>
        <dbReference type="Rhea" id="RHEA:43744"/>
        <dbReference type="Rhea" id="RHEA-COMP:10625"/>
        <dbReference type="Rhea" id="RHEA-COMP:10670"/>
        <dbReference type="ChEBI" id="CHEBI:15378"/>
        <dbReference type="ChEBI" id="CHEBI:30616"/>
        <dbReference type="ChEBI" id="CHEBI:32551"/>
        <dbReference type="ChEBI" id="CHEBI:33019"/>
        <dbReference type="ChEBI" id="CHEBI:82748"/>
        <dbReference type="ChEBI" id="CHEBI:83665"/>
        <dbReference type="ChEBI" id="CHEBI:456215"/>
        <dbReference type="EC" id="6.3.4.19"/>
    </reaction>
</comment>
<dbReference type="AlphaFoldDB" id="A0A9D2MDH0"/>
<dbReference type="SUPFAM" id="SSF52402">
    <property type="entry name" value="Adenine nucleotide alpha hydrolases-like"/>
    <property type="match status" value="1"/>
</dbReference>
<evidence type="ECO:0000256" key="1">
    <source>
        <dbReference type="ARBA" id="ARBA00013267"/>
    </source>
</evidence>
<reference evidence="8" key="2">
    <citation type="submission" date="2021-04" db="EMBL/GenBank/DDBJ databases">
        <authorList>
            <person name="Gilroy R."/>
        </authorList>
    </citation>
    <scope>NUCLEOTIDE SEQUENCE</scope>
    <source>
        <strain evidence="8">ChiHjej9B8-13557</strain>
    </source>
</reference>
<proteinExistence type="inferred from homology"/>
<feature type="non-terminal residue" evidence="8">
    <location>
        <position position="316"/>
    </location>
</feature>
<gene>
    <name evidence="8" type="primary">tilS</name>
    <name evidence="8" type="ORF">H9771_00420</name>
</gene>
<evidence type="ECO:0000256" key="4">
    <source>
        <dbReference type="ARBA" id="ARBA00022741"/>
    </source>
</evidence>
<organism evidence="8 9">
    <name type="scientific">Candidatus Faecalibacterium faecipullorum</name>
    <dbReference type="NCBI Taxonomy" id="2838578"/>
    <lineage>
        <taxon>Bacteria</taxon>
        <taxon>Bacillati</taxon>
        <taxon>Bacillota</taxon>
        <taxon>Clostridia</taxon>
        <taxon>Eubacteriales</taxon>
        <taxon>Oscillospiraceae</taxon>
        <taxon>Faecalibacterium</taxon>
    </lineage>
</organism>
<dbReference type="InterPro" id="IPR014729">
    <property type="entry name" value="Rossmann-like_a/b/a_fold"/>
</dbReference>
<dbReference type="InterPro" id="IPR012795">
    <property type="entry name" value="tRNA_Ile_lys_synt_N"/>
</dbReference>
<dbReference type="InterPro" id="IPR011063">
    <property type="entry name" value="TilS/TtcA_N"/>
</dbReference>
<keyword evidence="5" id="KW-0067">ATP-binding</keyword>
<dbReference type="PANTHER" id="PTHR43033">
    <property type="entry name" value="TRNA(ILE)-LYSIDINE SYNTHASE-RELATED"/>
    <property type="match status" value="1"/>
</dbReference>
<dbReference type="PANTHER" id="PTHR43033:SF1">
    <property type="entry name" value="TRNA(ILE)-LYSIDINE SYNTHASE-RELATED"/>
    <property type="match status" value="1"/>
</dbReference>
<sequence length="316" mass="33183">MPRAEERQPSALRGAEAKVLAYCEEKGLFAPGQRVAAAVSGGADSMALLRILLALAGRLGVEVSACHVNHRLRGAAADADETFVRAACARLGVKLQVFRAGEDGLPGAAGGEAGARALRYACFERLHGGGIDCVATAHTVTDQAETLLFRLARGTGLHGAGGIRPARDFYRRPLLCLTRAEVEDYCAAAGQRWVTDETNLSDGYARNRLRHDALPALQQANAGAQANLARFCEKAARAAAYFERAAAGLLAQSAAAAQSAPCPAAARRSGQVWALGPLQAADPLILEQAAHALTAPHRDVEETYIRLICALVARGS</sequence>
<feature type="domain" description="tRNA(Ile)-lysidine/2-thiocytidine synthase N-terminal" evidence="7">
    <location>
        <begin position="35"/>
        <end position="211"/>
    </location>
</feature>
<dbReference type="CDD" id="cd01992">
    <property type="entry name" value="TilS_N"/>
    <property type="match status" value="1"/>
</dbReference>
<dbReference type="Gene3D" id="3.40.50.620">
    <property type="entry name" value="HUPs"/>
    <property type="match status" value="1"/>
</dbReference>
<keyword evidence="3" id="KW-0819">tRNA processing</keyword>
<keyword evidence="2 8" id="KW-0436">Ligase</keyword>
<evidence type="ECO:0000313" key="9">
    <source>
        <dbReference type="Proteomes" id="UP000824211"/>
    </source>
</evidence>
<evidence type="ECO:0000313" key="8">
    <source>
        <dbReference type="EMBL" id="HJB58118.1"/>
    </source>
</evidence>
<dbReference type="GO" id="GO:0008033">
    <property type="term" value="P:tRNA processing"/>
    <property type="evidence" value="ECO:0007669"/>
    <property type="project" value="UniProtKB-KW"/>
</dbReference>
<evidence type="ECO:0000256" key="6">
    <source>
        <dbReference type="ARBA" id="ARBA00048539"/>
    </source>
</evidence>
<accession>A0A9D2MDH0</accession>
<reference evidence="8" key="1">
    <citation type="journal article" date="2021" name="PeerJ">
        <title>Extensive microbial diversity within the chicken gut microbiome revealed by metagenomics and culture.</title>
        <authorList>
            <person name="Gilroy R."/>
            <person name="Ravi A."/>
            <person name="Getino M."/>
            <person name="Pursley I."/>
            <person name="Horton D.L."/>
            <person name="Alikhan N.F."/>
            <person name="Baker D."/>
            <person name="Gharbi K."/>
            <person name="Hall N."/>
            <person name="Watson M."/>
            <person name="Adriaenssens E.M."/>
            <person name="Foster-Nyarko E."/>
            <person name="Jarju S."/>
            <person name="Secka A."/>
            <person name="Antonio M."/>
            <person name="Oren A."/>
            <person name="Chaudhuri R.R."/>
            <person name="La Ragione R."/>
            <person name="Hildebrand F."/>
            <person name="Pallen M.J."/>
        </authorList>
    </citation>
    <scope>NUCLEOTIDE SEQUENCE</scope>
    <source>
        <strain evidence="8">ChiHjej9B8-13557</strain>
    </source>
</reference>
<dbReference type="GO" id="GO:0005524">
    <property type="term" value="F:ATP binding"/>
    <property type="evidence" value="ECO:0007669"/>
    <property type="project" value="UniProtKB-KW"/>
</dbReference>
<evidence type="ECO:0000256" key="3">
    <source>
        <dbReference type="ARBA" id="ARBA00022694"/>
    </source>
</evidence>
<protein>
    <recommendedName>
        <fullName evidence="1">tRNA(Ile)-lysidine synthetase</fullName>
        <ecNumber evidence="1">6.3.4.19</ecNumber>
    </recommendedName>
</protein>